<accession>A0A2P2P4H6</accession>
<proteinExistence type="predicted"/>
<organism evidence="1">
    <name type="scientific">Rhizophora mucronata</name>
    <name type="common">Asiatic mangrove</name>
    <dbReference type="NCBI Taxonomy" id="61149"/>
    <lineage>
        <taxon>Eukaryota</taxon>
        <taxon>Viridiplantae</taxon>
        <taxon>Streptophyta</taxon>
        <taxon>Embryophyta</taxon>
        <taxon>Tracheophyta</taxon>
        <taxon>Spermatophyta</taxon>
        <taxon>Magnoliopsida</taxon>
        <taxon>eudicotyledons</taxon>
        <taxon>Gunneridae</taxon>
        <taxon>Pentapetalae</taxon>
        <taxon>rosids</taxon>
        <taxon>fabids</taxon>
        <taxon>Malpighiales</taxon>
        <taxon>Rhizophoraceae</taxon>
        <taxon>Rhizophora</taxon>
    </lineage>
</organism>
<name>A0A2P2P4H6_RHIMU</name>
<sequence length="9" mass="952">MTGGLLIFT</sequence>
<dbReference type="EMBL" id="GGEC01069047">
    <property type="protein sequence ID" value="MBX49531.1"/>
    <property type="molecule type" value="Transcribed_RNA"/>
</dbReference>
<evidence type="ECO:0000313" key="1">
    <source>
        <dbReference type="EMBL" id="MBX49531.1"/>
    </source>
</evidence>
<protein>
    <submittedName>
        <fullName evidence="1">Uncharacterized protein</fullName>
    </submittedName>
</protein>
<reference evidence="1" key="1">
    <citation type="submission" date="2018-02" db="EMBL/GenBank/DDBJ databases">
        <title>Rhizophora mucronata_Transcriptome.</title>
        <authorList>
            <person name="Meera S.P."/>
            <person name="Sreeshan A."/>
            <person name="Augustine A."/>
        </authorList>
    </citation>
    <scope>NUCLEOTIDE SEQUENCE</scope>
    <source>
        <tissue evidence="1">Leaf</tissue>
    </source>
</reference>